<dbReference type="Proteomes" id="UP000031971">
    <property type="component" value="Unassembled WGS sequence"/>
</dbReference>
<evidence type="ECO:0000259" key="2">
    <source>
        <dbReference type="Pfam" id="PF21697"/>
    </source>
</evidence>
<evidence type="ECO:0000313" key="3">
    <source>
        <dbReference type="EMBL" id="KIL98463.1"/>
    </source>
</evidence>
<reference evidence="3 4" key="1">
    <citation type="submission" date="2015-01" db="EMBL/GenBank/DDBJ databases">
        <title>Genome Sequence of Magnetospirillum magnetotacticum Strain MS-1.</title>
        <authorList>
            <person name="Marinov G.K."/>
            <person name="Smalley M.D."/>
            <person name="DeSalvo G."/>
        </authorList>
    </citation>
    <scope>NUCLEOTIDE SEQUENCE [LARGE SCALE GENOMIC DNA]</scope>
    <source>
        <strain evidence="3 4">MS-1</strain>
    </source>
</reference>
<dbReference type="Pfam" id="PF02541">
    <property type="entry name" value="Ppx-GppA"/>
    <property type="match status" value="1"/>
</dbReference>
<dbReference type="EMBL" id="JXSL01000028">
    <property type="protein sequence ID" value="KIL98463.1"/>
    <property type="molecule type" value="Genomic_DNA"/>
</dbReference>
<feature type="domain" description="Ppx/GppA phosphatase N-terminal" evidence="1">
    <location>
        <begin position="29"/>
        <end position="301"/>
    </location>
</feature>
<dbReference type="SUPFAM" id="SSF53067">
    <property type="entry name" value="Actin-like ATPase domain"/>
    <property type="match status" value="2"/>
</dbReference>
<dbReference type="CDD" id="cd24052">
    <property type="entry name" value="ASKHA_NBD_HpPPX-GppA-like"/>
    <property type="match status" value="1"/>
</dbReference>
<comment type="caution">
    <text evidence="3">The sequence shown here is derived from an EMBL/GenBank/DDBJ whole genome shotgun (WGS) entry which is preliminary data.</text>
</comment>
<gene>
    <name evidence="3" type="ORF">CCC_03746</name>
</gene>
<accession>A0A0C2YTI3</accession>
<proteinExistence type="predicted"/>
<dbReference type="RefSeq" id="WP_009867333.1">
    <property type="nucleotide sequence ID" value="NZ_JXSL01000028.1"/>
</dbReference>
<dbReference type="OrthoDB" id="3698573at2"/>
<dbReference type="Pfam" id="PF21697">
    <property type="entry name" value="Ppx_C"/>
    <property type="match status" value="1"/>
</dbReference>
<dbReference type="InterPro" id="IPR003695">
    <property type="entry name" value="Ppx_GppA_N"/>
</dbReference>
<feature type="domain" description="Exopolyphosphatase C-terminal" evidence="2">
    <location>
        <begin position="311"/>
        <end position="481"/>
    </location>
</feature>
<dbReference type="Gene3D" id="1.10.3210.10">
    <property type="entry name" value="Hypothetical protein af1432"/>
    <property type="match status" value="1"/>
</dbReference>
<dbReference type="Gene3D" id="3.30.420.40">
    <property type="match status" value="1"/>
</dbReference>
<dbReference type="PANTHER" id="PTHR30005">
    <property type="entry name" value="EXOPOLYPHOSPHATASE"/>
    <property type="match status" value="1"/>
</dbReference>
<name>A0A0C2YTI3_PARME</name>
<organism evidence="3 4">
    <name type="scientific">Paramagnetospirillum magnetotacticum MS-1</name>
    <dbReference type="NCBI Taxonomy" id="272627"/>
    <lineage>
        <taxon>Bacteria</taxon>
        <taxon>Pseudomonadati</taxon>
        <taxon>Pseudomonadota</taxon>
        <taxon>Alphaproteobacteria</taxon>
        <taxon>Rhodospirillales</taxon>
        <taxon>Magnetospirillaceae</taxon>
        <taxon>Paramagnetospirillum</taxon>
    </lineage>
</organism>
<dbReference type="GO" id="GO:0016462">
    <property type="term" value="F:pyrophosphatase activity"/>
    <property type="evidence" value="ECO:0007669"/>
    <property type="project" value="TreeGrafter"/>
</dbReference>
<dbReference type="PANTHER" id="PTHR30005:SF0">
    <property type="entry name" value="RETROGRADE REGULATION PROTEIN 2"/>
    <property type="match status" value="1"/>
</dbReference>
<evidence type="ECO:0000313" key="4">
    <source>
        <dbReference type="Proteomes" id="UP000031971"/>
    </source>
</evidence>
<keyword evidence="4" id="KW-1185">Reference proteome</keyword>
<protein>
    <submittedName>
        <fullName evidence="3">Exopolyphosphatase</fullName>
    </submittedName>
</protein>
<dbReference type="InterPro" id="IPR048951">
    <property type="entry name" value="Ppx_C"/>
</dbReference>
<sequence length="494" mass="54282">MKIKLRQEPIGIVDIGSNSIRLCVYDLAQRVPVPLFNEKAVCGLGQGVGSSGRLSPEGVEAALVAVGRFVTLCRAMEVERLDVLATAAVRDAADGADFVREVERRFNVQVKVLSGGQEAKMAAMGVLCGTPDANGIVADLGGGSLELVTVQDQNFGLHVTMPLGLLRLTEASGDDKARAAEMVDSHLKGIAWLGEGKGRNLYAVGGAWRSIARICIAQTQHPLTVLDNFSLDAREALAILELVATQSRKSLEKIPGISKKRTGGLPMAALILARVIRAIGPTRLVFSIYGMREGQFLKRLPEKLKQEDPLLSVCRHMAILNSRFPEHGDELLTWMAPLFPHETTRETQLRHAACLVSDIFWNEHPDYRAEQAFLRILRLPFMGVGHRHRAAIAFAVFCRYQGNEDSPEVARFIQLLDEGAFRRARLVGLALRLAHTLSGGAPNLLRQTSLFVEDRYLILEVPADNPAFTLDGDRSFDRLAKALECEALIFRRVQ</sequence>
<dbReference type="SUPFAM" id="SSF109604">
    <property type="entry name" value="HD-domain/PDEase-like"/>
    <property type="match status" value="1"/>
</dbReference>
<dbReference type="Gene3D" id="3.30.420.150">
    <property type="entry name" value="Exopolyphosphatase. Domain 2"/>
    <property type="match status" value="1"/>
</dbReference>
<dbReference type="AlphaFoldDB" id="A0A0C2YTI3"/>
<dbReference type="STRING" id="272627.CCC_03746"/>
<evidence type="ECO:0000259" key="1">
    <source>
        <dbReference type="Pfam" id="PF02541"/>
    </source>
</evidence>
<dbReference type="InterPro" id="IPR050273">
    <property type="entry name" value="GppA/Ppx_hydrolase"/>
</dbReference>
<dbReference type="InterPro" id="IPR043129">
    <property type="entry name" value="ATPase_NBD"/>
</dbReference>